<organism evidence="2 3">
    <name type="scientific">Dibothriocephalus latus</name>
    <name type="common">Fish tapeworm</name>
    <name type="synonym">Diphyllobothrium latum</name>
    <dbReference type="NCBI Taxonomy" id="60516"/>
    <lineage>
        <taxon>Eukaryota</taxon>
        <taxon>Metazoa</taxon>
        <taxon>Spiralia</taxon>
        <taxon>Lophotrochozoa</taxon>
        <taxon>Platyhelminthes</taxon>
        <taxon>Cestoda</taxon>
        <taxon>Eucestoda</taxon>
        <taxon>Diphyllobothriidea</taxon>
        <taxon>Diphyllobothriidae</taxon>
        <taxon>Dibothriocephalus</taxon>
    </lineage>
</organism>
<gene>
    <name evidence="2" type="ORF">DILT_LOCUS16174</name>
</gene>
<sequence>MGSVSTIATVLAPGAAAQEEPITSDIDSSSPSPSLIYQGERTPIHVPLS</sequence>
<evidence type="ECO:0000256" key="1">
    <source>
        <dbReference type="SAM" id="MobiDB-lite"/>
    </source>
</evidence>
<evidence type="ECO:0000313" key="2">
    <source>
        <dbReference type="EMBL" id="VDN33200.1"/>
    </source>
</evidence>
<accession>A0A3P7N191</accession>
<dbReference type="AlphaFoldDB" id="A0A3P7N191"/>
<feature type="non-terminal residue" evidence="2">
    <location>
        <position position="49"/>
    </location>
</feature>
<name>A0A3P7N191_DIBLA</name>
<dbReference type="Proteomes" id="UP000281553">
    <property type="component" value="Unassembled WGS sequence"/>
</dbReference>
<protein>
    <submittedName>
        <fullName evidence="2">Uncharacterized protein</fullName>
    </submittedName>
</protein>
<feature type="compositionally biased region" description="Low complexity" evidence="1">
    <location>
        <begin position="21"/>
        <end position="34"/>
    </location>
</feature>
<proteinExistence type="predicted"/>
<evidence type="ECO:0000313" key="3">
    <source>
        <dbReference type="Proteomes" id="UP000281553"/>
    </source>
</evidence>
<dbReference type="EMBL" id="UYRU01083404">
    <property type="protein sequence ID" value="VDN33200.1"/>
    <property type="molecule type" value="Genomic_DNA"/>
</dbReference>
<keyword evidence="3" id="KW-1185">Reference proteome</keyword>
<reference evidence="2 3" key="1">
    <citation type="submission" date="2018-11" db="EMBL/GenBank/DDBJ databases">
        <authorList>
            <consortium name="Pathogen Informatics"/>
        </authorList>
    </citation>
    <scope>NUCLEOTIDE SEQUENCE [LARGE SCALE GENOMIC DNA]</scope>
</reference>
<feature type="region of interest" description="Disordered" evidence="1">
    <location>
        <begin position="12"/>
        <end position="49"/>
    </location>
</feature>